<sequence>MPKERRSRSLSVERRHHTSPYQSNSYAHNPHHSLELNDKEWEEVRCPVCMEHPHNAVLLLCSSYDKGCRPFMCDTSYRHSNCLDQYRKTFSGSESPDDGADNPEHPANLLCPLCRGLVTRWTVIEPARRYMNAKSRSCSKESCAFSGLYDELRKHAREEHPSVRPSEADPERQQNWMRMEQERDLGDLFSMFHSSISGEQNRVNASDNDEEASGSMLAIPSITMFLVVHVRRAGSNGNNIDMLPPPQPFSSRRSLRALSRGQRGRTVIGWGERRVIGWGETLSNPTSSDRGTTHDSTNGDGAVNDNGGSGEVDATSQDNE</sequence>
<dbReference type="Pfam" id="PF07800">
    <property type="entry name" value="DUF1644"/>
    <property type="match status" value="1"/>
</dbReference>
<dbReference type="PANTHER" id="PTHR31197">
    <property type="entry name" value="OS01G0612600 PROTEIN"/>
    <property type="match status" value="1"/>
</dbReference>
<accession>A0AAQ3Q2R5</accession>
<protein>
    <recommendedName>
        <fullName evidence="4">Zinc finger, RING/FYVE/PHD-type</fullName>
    </recommendedName>
</protein>
<dbReference type="AlphaFoldDB" id="A0AAQ3Q2R5"/>
<dbReference type="PANTHER" id="PTHR31197:SF5">
    <property type="entry name" value="OS01G0612600 PROTEIN"/>
    <property type="match status" value="1"/>
</dbReference>
<evidence type="ECO:0000256" key="1">
    <source>
        <dbReference type="SAM" id="MobiDB-lite"/>
    </source>
</evidence>
<feature type="compositionally biased region" description="Basic residues" evidence="1">
    <location>
        <begin position="1"/>
        <end position="18"/>
    </location>
</feature>
<proteinExistence type="predicted"/>
<gene>
    <name evidence="2" type="ORF">Cni_G04505</name>
</gene>
<dbReference type="Proteomes" id="UP001327560">
    <property type="component" value="Chromosome 1"/>
</dbReference>
<dbReference type="InterPro" id="IPR013083">
    <property type="entry name" value="Znf_RING/FYVE/PHD"/>
</dbReference>
<organism evidence="2 3">
    <name type="scientific">Canna indica</name>
    <name type="common">Indian-shot</name>
    <dbReference type="NCBI Taxonomy" id="4628"/>
    <lineage>
        <taxon>Eukaryota</taxon>
        <taxon>Viridiplantae</taxon>
        <taxon>Streptophyta</taxon>
        <taxon>Embryophyta</taxon>
        <taxon>Tracheophyta</taxon>
        <taxon>Spermatophyta</taxon>
        <taxon>Magnoliopsida</taxon>
        <taxon>Liliopsida</taxon>
        <taxon>Zingiberales</taxon>
        <taxon>Cannaceae</taxon>
        <taxon>Canna</taxon>
    </lineage>
</organism>
<feature type="compositionally biased region" description="Polar residues" evidence="1">
    <location>
        <begin position="281"/>
        <end position="299"/>
    </location>
</feature>
<keyword evidence="3" id="KW-1185">Reference proteome</keyword>
<dbReference type="InterPro" id="IPR012866">
    <property type="entry name" value="DUF1644"/>
</dbReference>
<name>A0AAQ3Q2R5_9LILI</name>
<feature type="compositionally biased region" description="Low complexity" evidence="1">
    <location>
        <begin position="250"/>
        <end position="260"/>
    </location>
</feature>
<reference evidence="2 3" key="1">
    <citation type="submission" date="2023-10" db="EMBL/GenBank/DDBJ databases">
        <title>Chromosome-scale genome assembly provides insights into flower coloration mechanisms of Canna indica.</title>
        <authorList>
            <person name="Li C."/>
        </authorList>
    </citation>
    <scope>NUCLEOTIDE SEQUENCE [LARGE SCALE GENOMIC DNA]</scope>
    <source>
        <tissue evidence="2">Flower</tissue>
    </source>
</reference>
<evidence type="ECO:0000313" key="2">
    <source>
        <dbReference type="EMBL" id="WOK95798.1"/>
    </source>
</evidence>
<feature type="region of interest" description="Disordered" evidence="1">
    <location>
        <begin position="279"/>
        <end position="320"/>
    </location>
</feature>
<evidence type="ECO:0008006" key="4">
    <source>
        <dbReference type="Google" id="ProtNLM"/>
    </source>
</evidence>
<feature type="region of interest" description="Disordered" evidence="1">
    <location>
        <begin position="236"/>
        <end position="260"/>
    </location>
</feature>
<evidence type="ECO:0000313" key="3">
    <source>
        <dbReference type="Proteomes" id="UP001327560"/>
    </source>
</evidence>
<dbReference type="Gene3D" id="3.30.40.10">
    <property type="entry name" value="Zinc/RING finger domain, C3HC4 (zinc finger)"/>
    <property type="match status" value="1"/>
</dbReference>
<dbReference type="EMBL" id="CP136890">
    <property type="protein sequence ID" value="WOK95798.1"/>
    <property type="molecule type" value="Genomic_DNA"/>
</dbReference>
<feature type="region of interest" description="Disordered" evidence="1">
    <location>
        <begin position="1"/>
        <end position="30"/>
    </location>
</feature>